<dbReference type="RefSeq" id="WP_066538746.1">
    <property type="nucleotide sequence ID" value="NZ_PDEA01000001.1"/>
</dbReference>
<sequence length="207" mass="22948">MSSFGSPVALAPAAPRPPAEILWACENGGTSRFPGDIATIYARRQSPSPRHLDAFQVAVREAQTRVWMLDEYLFLPDKGKGSPDDRILTILDWLHVDIVANDIKILTGVHQEVSEADLRLFKDRENDINKKLARRGPHCSITVSTHLSRVFDIHDRFAVIDDELWHFGATVGGFHTSVNAASRGWPAGAVGAIEFFELAWTMSEGKT</sequence>
<dbReference type="STRING" id="1219032.GCA_001515545_02607"/>
<reference evidence="2" key="1">
    <citation type="submission" date="2017-09" db="EMBL/GenBank/DDBJ databases">
        <title>FDA dAtabase for Regulatory Grade micrObial Sequences (FDA-ARGOS): Supporting development and validation of Infectious Disease Dx tests.</title>
        <authorList>
            <person name="Minogue T."/>
            <person name="Wolcott M."/>
            <person name="Wasieloski L."/>
            <person name="Aguilar W."/>
            <person name="Moore D."/>
            <person name="Tallon L."/>
            <person name="Sadzewicz L."/>
            <person name="Ott S."/>
            <person name="Zhao X."/>
            <person name="Nagaraj S."/>
            <person name="Vavikolanu K."/>
            <person name="Aluvathingal J."/>
            <person name="Nadendla S."/>
            <person name="Sichtig H."/>
        </authorList>
    </citation>
    <scope>NUCLEOTIDE SEQUENCE [LARGE SCALE GENOMIC DNA]</scope>
    <source>
        <strain evidence="2">FDAARGOS_394</strain>
    </source>
</reference>
<keyword evidence="2" id="KW-1185">Reference proteome</keyword>
<accession>A0A2A7URH8</accession>
<dbReference type="Proteomes" id="UP000220246">
    <property type="component" value="Unassembled WGS sequence"/>
</dbReference>
<gene>
    <name evidence="1" type="ORF">CRM82_03550</name>
</gene>
<dbReference type="AlphaFoldDB" id="A0A2A7URH8"/>
<protein>
    <submittedName>
        <fullName evidence="1">Uncharacterized protein</fullName>
    </submittedName>
</protein>
<comment type="caution">
    <text evidence="1">The sequence shown here is derived from an EMBL/GenBank/DDBJ whole genome shotgun (WGS) entry which is preliminary data.</text>
</comment>
<name>A0A2A7URH8_COMTR</name>
<proteinExistence type="predicted"/>
<evidence type="ECO:0000313" key="1">
    <source>
        <dbReference type="EMBL" id="PEH87806.1"/>
    </source>
</evidence>
<organism evidence="1 2">
    <name type="scientific">Comamonas terrigena</name>
    <dbReference type="NCBI Taxonomy" id="32013"/>
    <lineage>
        <taxon>Bacteria</taxon>
        <taxon>Pseudomonadati</taxon>
        <taxon>Pseudomonadota</taxon>
        <taxon>Betaproteobacteria</taxon>
        <taxon>Burkholderiales</taxon>
        <taxon>Comamonadaceae</taxon>
        <taxon>Comamonas</taxon>
    </lineage>
</organism>
<dbReference type="GeneID" id="80799658"/>
<dbReference type="EMBL" id="PDEA01000001">
    <property type="protein sequence ID" value="PEH87806.1"/>
    <property type="molecule type" value="Genomic_DNA"/>
</dbReference>
<dbReference type="OrthoDB" id="9182198at2"/>
<evidence type="ECO:0000313" key="2">
    <source>
        <dbReference type="Proteomes" id="UP000220246"/>
    </source>
</evidence>